<keyword evidence="13" id="KW-1185">Reference proteome</keyword>
<feature type="domain" description="C2H2-type" evidence="11">
    <location>
        <begin position="211"/>
        <end position="234"/>
    </location>
</feature>
<feature type="domain" description="C2H2-type" evidence="11">
    <location>
        <begin position="80"/>
        <end position="108"/>
    </location>
</feature>
<keyword evidence="8" id="KW-0804">Transcription</keyword>
<feature type="domain" description="C2H2-type" evidence="11">
    <location>
        <begin position="804"/>
        <end position="831"/>
    </location>
</feature>
<feature type="domain" description="C2H2-type" evidence="11">
    <location>
        <begin position="832"/>
        <end position="860"/>
    </location>
</feature>
<evidence type="ECO:0000256" key="2">
    <source>
        <dbReference type="ARBA" id="ARBA00022723"/>
    </source>
</evidence>
<feature type="domain" description="C2H2-type" evidence="11">
    <location>
        <begin position="698"/>
        <end position="725"/>
    </location>
</feature>
<feature type="domain" description="C2H2-type" evidence="11">
    <location>
        <begin position="260"/>
        <end position="284"/>
    </location>
</feature>
<dbReference type="GO" id="GO:0000978">
    <property type="term" value="F:RNA polymerase II cis-regulatory region sequence-specific DNA binding"/>
    <property type="evidence" value="ECO:0007669"/>
    <property type="project" value="TreeGrafter"/>
</dbReference>
<dbReference type="Pfam" id="PF13912">
    <property type="entry name" value="zf-C2H2_6"/>
    <property type="match status" value="2"/>
</dbReference>
<feature type="domain" description="C2H2-type" evidence="11">
    <location>
        <begin position="52"/>
        <end position="79"/>
    </location>
</feature>
<keyword evidence="6" id="KW-0805">Transcription regulation</keyword>
<feature type="domain" description="C2H2-type" evidence="11">
    <location>
        <begin position="345"/>
        <end position="367"/>
    </location>
</feature>
<evidence type="ECO:0000313" key="13">
    <source>
        <dbReference type="Proteomes" id="UP000549394"/>
    </source>
</evidence>
<evidence type="ECO:0000256" key="10">
    <source>
        <dbReference type="PROSITE-ProRule" id="PRU00042"/>
    </source>
</evidence>
<evidence type="ECO:0000256" key="1">
    <source>
        <dbReference type="ARBA" id="ARBA00004123"/>
    </source>
</evidence>
<dbReference type="OrthoDB" id="10014897at2759"/>
<evidence type="ECO:0000256" key="3">
    <source>
        <dbReference type="ARBA" id="ARBA00022737"/>
    </source>
</evidence>
<evidence type="ECO:0000256" key="4">
    <source>
        <dbReference type="ARBA" id="ARBA00022771"/>
    </source>
</evidence>
<dbReference type="GO" id="GO:0005634">
    <property type="term" value="C:nucleus"/>
    <property type="evidence" value="ECO:0007669"/>
    <property type="project" value="UniProtKB-SubCell"/>
</dbReference>
<dbReference type="EMBL" id="CAJFCJ010000008">
    <property type="protein sequence ID" value="CAD5118248.1"/>
    <property type="molecule type" value="Genomic_DNA"/>
</dbReference>
<organism evidence="12 13">
    <name type="scientific">Dimorphilus gyrociliatus</name>
    <dbReference type="NCBI Taxonomy" id="2664684"/>
    <lineage>
        <taxon>Eukaryota</taxon>
        <taxon>Metazoa</taxon>
        <taxon>Spiralia</taxon>
        <taxon>Lophotrochozoa</taxon>
        <taxon>Annelida</taxon>
        <taxon>Polychaeta</taxon>
        <taxon>Polychaeta incertae sedis</taxon>
        <taxon>Dinophilidae</taxon>
        <taxon>Dimorphilus</taxon>
    </lineage>
</organism>
<feature type="domain" description="C2H2-type" evidence="11">
    <location>
        <begin position="609"/>
        <end position="636"/>
    </location>
</feature>
<name>A0A7I8VR82_9ANNE</name>
<dbReference type="PANTHER" id="PTHR24384">
    <property type="entry name" value="FINGER PUTATIVE TRANSCRIPTION FACTOR FAMILY-RELATED"/>
    <property type="match status" value="1"/>
</dbReference>
<evidence type="ECO:0000259" key="11">
    <source>
        <dbReference type="PROSITE" id="PS50157"/>
    </source>
</evidence>
<feature type="domain" description="C2H2-type" evidence="11">
    <location>
        <begin position="177"/>
        <end position="205"/>
    </location>
</feature>
<accession>A0A7I8VR82</accession>
<dbReference type="Proteomes" id="UP000549394">
    <property type="component" value="Unassembled WGS sequence"/>
</dbReference>
<keyword evidence="5" id="KW-0862">Zinc</keyword>
<feature type="domain" description="C2H2-type" evidence="11">
    <location>
        <begin position="318"/>
        <end position="345"/>
    </location>
</feature>
<keyword evidence="7" id="KW-0238">DNA-binding</keyword>
<keyword evidence="9" id="KW-0539">Nucleus</keyword>
<evidence type="ECO:0000313" key="12">
    <source>
        <dbReference type="EMBL" id="CAD5118248.1"/>
    </source>
</evidence>
<evidence type="ECO:0000256" key="9">
    <source>
        <dbReference type="ARBA" id="ARBA00023242"/>
    </source>
</evidence>
<dbReference type="FunFam" id="3.30.160.60:FF:000145">
    <property type="entry name" value="Zinc finger protein 574"/>
    <property type="match status" value="1"/>
</dbReference>
<proteinExistence type="predicted"/>
<dbReference type="PANTHER" id="PTHR24384:SF189">
    <property type="entry name" value="C2H2-TYPE DOMAIN-CONTAINING PROTEIN-RELATED"/>
    <property type="match status" value="1"/>
</dbReference>
<evidence type="ECO:0000256" key="6">
    <source>
        <dbReference type="ARBA" id="ARBA00023015"/>
    </source>
</evidence>
<dbReference type="InterPro" id="IPR013087">
    <property type="entry name" value="Znf_C2H2_type"/>
</dbReference>
<feature type="domain" description="C2H2-type" evidence="11">
    <location>
        <begin position="288"/>
        <end position="316"/>
    </location>
</feature>
<dbReference type="SUPFAM" id="SSF57667">
    <property type="entry name" value="beta-beta-alpha zinc fingers"/>
    <property type="match status" value="8"/>
</dbReference>
<evidence type="ECO:0000256" key="7">
    <source>
        <dbReference type="ARBA" id="ARBA00023125"/>
    </source>
</evidence>
<dbReference type="GO" id="GO:0008270">
    <property type="term" value="F:zinc ion binding"/>
    <property type="evidence" value="ECO:0007669"/>
    <property type="project" value="UniProtKB-KW"/>
</dbReference>
<dbReference type="InterPro" id="IPR050752">
    <property type="entry name" value="C2H2-ZF_domain"/>
</dbReference>
<gene>
    <name evidence="12" type="ORF">DGYR_LOCUS6657</name>
</gene>
<keyword evidence="3" id="KW-0677">Repeat</keyword>
<dbReference type="Gene3D" id="3.30.160.60">
    <property type="entry name" value="Classic Zinc Finger"/>
    <property type="match status" value="12"/>
</dbReference>
<comment type="caution">
    <text evidence="12">The sequence shown here is derived from an EMBL/GenBank/DDBJ whole genome shotgun (WGS) entry which is preliminary data.</text>
</comment>
<sequence length="904" mass="103643">MSRRKQARPKALHRKSTDKPPRLDCELCERNFSEESDFDKHRTVHSRKDGVYSCSYCSARFKRCDQLSAHVRSHDKSRPYTCSRCASSFPTLSTFSTHITSQHADFFPVDICPICEDFFEDLENHFYSHDPPSARANDRWRSTYECPYKLCQKKNFVNQKVLDIHIHTMHGQGGQAYVCELCDAVFPTFFELDEHSKEEHSKVERNDSNTMYCSHCAKAFPNNHALAEHVRESHGIFMSLKSEILSPPNIESEESKTVEYPCSSCNQVFSSVDLLNDHQLDKHTEVLYRCGFCKETLDSKVGLRVHFSMNHSNEQRSYKCTDCSAAFTTEILWQMHMRRHNSKPYRCLLCDETYATERELEVHSVTHKKTVKCPICEEAFHVEYLLDLHLQTAHFPVAPSPAKRSKKERTKCEICDVRFPDELALVRHRRIEHKLASSVSPSTLKCVYCQTECFNSSELEFHIQEKHAPPPIVAHKCNICDKLLPSSTSLVQHKLSHVTLPSRLTCFVCQASIAEKGDFLNHSRDHSVIGSKCLVCRQAVNSTEELRLHSQHHFPEEKCSRCHITPTNTEPSSPNEMYSSQNRTNDKSKVCSSCLMQPEKKNSQLPKAYQCIKCQQSFLSESEIQAHVATHMLNESNVHECRLCWKNFDTPARLQCHLIEHSYDQGKPFECYVCGKILPSSAGIQQHVLEHSVGSRKYSCSSCSNVYFFSAELENHKISHHSQMTNSPTPSQCRCPVCGIMYESSAILHQHVLDSHSSSSKKNEQLECGECRRTFACQAALISHSKSHKFGKENKMASQTNKPFSCSICSKNFTKKSQVREHMKVHYSQTVFTCPQCSAIFREADELRLHSNSVHYLDDSCSLCQRSFADSQEYRDHMLHSHRISLNGVEEGMKLEIPDINVTD</sequence>
<protein>
    <submittedName>
        <fullName evidence="12">DgyrCDS6971</fullName>
    </submittedName>
</protein>
<comment type="subcellular location">
    <subcellularLocation>
        <location evidence="1">Nucleus</location>
    </subcellularLocation>
</comment>
<reference evidence="12 13" key="1">
    <citation type="submission" date="2020-08" db="EMBL/GenBank/DDBJ databases">
        <authorList>
            <person name="Hejnol A."/>
        </authorList>
    </citation>
    <scope>NUCLEOTIDE SEQUENCE [LARGE SCALE GENOMIC DNA]</scope>
</reference>
<feature type="domain" description="C2H2-type" evidence="11">
    <location>
        <begin position="23"/>
        <end position="50"/>
    </location>
</feature>
<evidence type="ECO:0000256" key="5">
    <source>
        <dbReference type="ARBA" id="ARBA00022833"/>
    </source>
</evidence>
<keyword evidence="2" id="KW-0479">Metal-binding</keyword>
<keyword evidence="4 10" id="KW-0863">Zinc-finger</keyword>
<dbReference type="PROSITE" id="PS00028">
    <property type="entry name" value="ZINC_FINGER_C2H2_1"/>
    <property type="match status" value="23"/>
</dbReference>
<feature type="domain" description="C2H2-type" evidence="11">
    <location>
        <begin position="639"/>
        <end position="666"/>
    </location>
</feature>
<feature type="domain" description="C2H2-type" evidence="11">
    <location>
        <begin position="766"/>
        <end position="793"/>
    </location>
</feature>
<dbReference type="AlphaFoldDB" id="A0A7I8VR82"/>
<dbReference type="Pfam" id="PF00096">
    <property type="entry name" value="zf-C2H2"/>
    <property type="match status" value="3"/>
</dbReference>
<dbReference type="InterPro" id="IPR036236">
    <property type="entry name" value="Znf_C2H2_sf"/>
</dbReference>
<evidence type="ECO:0000256" key="8">
    <source>
        <dbReference type="ARBA" id="ARBA00023163"/>
    </source>
</evidence>
<dbReference type="SMART" id="SM00355">
    <property type="entry name" value="ZnF_C2H2"/>
    <property type="match status" value="25"/>
</dbReference>
<dbReference type="GO" id="GO:0000981">
    <property type="term" value="F:DNA-binding transcription factor activity, RNA polymerase II-specific"/>
    <property type="evidence" value="ECO:0007669"/>
    <property type="project" value="TreeGrafter"/>
</dbReference>
<dbReference type="PROSITE" id="PS50157">
    <property type="entry name" value="ZINC_FINGER_C2H2_2"/>
    <property type="match status" value="16"/>
</dbReference>
<feature type="domain" description="C2H2-type" evidence="11">
    <location>
        <begin position="475"/>
        <end position="497"/>
    </location>
</feature>